<dbReference type="EMBL" id="HG994373">
    <property type="protein sequence ID" value="CAF1770304.1"/>
    <property type="molecule type" value="Genomic_DNA"/>
</dbReference>
<dbReference type="Gramene" id="CDX80276">
    <property type="protein sequence ID" value="CDX80276"/>
    <property type="gene ID" value="GSBRNA2T00133268001"/>
</dbReference>
<feature type="chain" id="PRO_5032907409" evidence="1">
    <location>
        <begin position="19"/>
        <end position="47"/>
    </location>
</feature>
<sequence>MLMGAHTFFIMFAHQILSRQLGNQFDMVLGTLHWLQVSIVGPRLPRT</sequence>
<protein>
    <submittedName>
        <fullName evidence="2">(rape) hypothetical protein</fullName>
    </submittedName>
</protein>
<feature type="signal peptide" evidence="1">
    <location>
        <begin position="1"/>
        <end position="18"/>
    </location>
</feature>
<keyword evidence="1" id="KW-0732">Signal</keyword>
<organism evidence="2">
    <name type="scientific">Brassica napus</name>
    <name type="common">Rape</name>
    <dbReference type="NCBI Taxonomy" id="3708"/>
    <lineage>
        <taxon>Eukaryota</taxon>
        <taxon>Viridiplantae</taxon>
        <taxon>Streptophyta</taxon>
        <taxon>Embryophyta</taxon>
        <taxon>Tracheophyta</taxon>
        <taxon>Spermatophyta</taxon>
        <taxon>Magnoliopsida</taxon>
        <taxon>eudicotyledons</taxon>
        <taxon>Gunneridae</taxon>
        <taxon>Pentapetalae</taxon>
        <taxon>rosids</taxon>
        <taxon>malvids</taxon>
        <taxon>Brassicales</taxon>
        <taxon>Brassicaceae</taxon>
        <taxon>Brassiceae</taxon>
        <taxon>Brassica</taxon>
    </lineage>
</organism>
<accession>A0A816J3Q8</accession>
<reference evidence="2" key="1">
    <citation type="submission" date="2021-01" db="EMBL/GenBank/DDBJ databases">
        <authorList>
            <consortium name="Genoscope - CEA"/>
            <person name="William W."/>
        </authorList>
    </citation>
    <scope>NUCLEOTIDE SEQUENCE</scope>
</reference>
<evidence type="ECO:0000256" key="1">
    <source>
        <dbReference type="SAM" id="SignalP"/>
    </source>
</evidence>
<dbReference type="Proteomes" id="UP001295469">
    <property type="component" value="Chromosome C09"/>
</dbReference>
<dbReference type="AlphaFoldDB" id="A0A816J3Q8"/>
<evidence type="ECO:0000313" key="2">
    <source>
        <dbReference type="EMBL" id="CAF1770304.1"/>
    </source>
</evidence>
<proteinExistence type="predicted"/>
<name>A0A816J3Q8_BRANA</name>
<gene>
    <name evidence="2" type="ORF">DARMORV10_C09P51740.1</name>
</gene>